<dbReference type="InterPro" id="IPR023209">
    <property type="entry name" value="DAO"/>
</dbReference>
<dbReference type="EMBL" id="JAGMUV010000010">
    <property type="protein sequence ID" value="KAH7142163.1"/>
    <property type="molecule type" value="Genomic_DNA"/>
</dbReference>
<dbReference type="GO" id="GO:0003884">
    <property type="term" value="F:D-amino-acid oxidase activity"/>
    <property type="evidence" value="ECO:0007669"/>
    <property type="project" value="InterPro"/>
</dbReference>
<keyword evidence="5" id="KW-0560">Oxidoreductase</keyword>
<dbReference type="PANTHER" id="PTHR11530:SF11">
    <property type="entry name" value="D-ASPARTATE OXIDASE"/>
    <property type="match status" value="1"/>
</dbReference>
<organism evidence="9 10">
    <name type="scientific">Dactylonectria macrodidyma</name>
    <dbReference type="NCBI Taxonomy" id="307937"/>
    <lineage>
        <taxon>Eukaryota</taxon>
        <taxon>Fungi</taxon>
        <taxon>Dikarya</taxon>
        <taxon>Ascomycota</taxon>
        <taxon>Pezizomycotina</taxon>
        <taxon>Sordariomycetes</taxon>
        <taxon>Hypocreomycetidae</taxon>
        <taxon>Hypocreales</taxon>
        <taxon>Nectriaceae</taxon>
        <taxon>Dactylonectria</taxon>
    </lineage>
</organism>
<dbReference type="AlphaFoldDB" id="A0A9P9J1N9"/>
<name>A0A9P9J1N9_9HYPO</name>
<keyword evidence="4 6" id="KW-0274">FAD</keyword>
<reference evidence="9" key="1">
    <citation type="journal article" date="2021" name="Nat. Commun.">
        <title>Genetic determinants of endophytism in the Arabidopsis root mycobiome.</title>
        <authorList>
            <person name="Mesny F."/>
            <person name="Miyauchi S."/>
            <person name="Thiergart T."/>
            <person name="Pickel B."/>
            <person name="Atanasova L."/>
            <person name="Karlsson M."/>
            <person name="Huettel B."/>
            <person name="Barry K.W."/>
            <person name="Haridas S."/>
            <person name="Chen C."/>
            <person name="Bauer D."/>
            <person name="Andreopoulos W."/>
            <person name="Pangilinan J."/>
            <person name="LaButti K."/>
            <person name="Riley R."/>
            <person name="Lipzen A."/>
            <person name="Clum A."/>
            <person name="Drula E."/>
            <person name="Henrissat B."/>
            <person name="Kohler A."/>
            <person name="Grigoriev I.V."/>
            <person name="Martin F.M."/>
            <person name="Hacquard S."/>
        </authorList>
    </citation>
    <scope>NUCLEOTIDE SEQUENCE</scope>
    <source>
        <strain evidence="9">MPI-CAGE-AT-0147</strain>
    </source>
</reference>
<dbReference type="PIRSF" id="PIRSF000189">
    <property type="entry name" value="D-aa_oxidase"/>
    <property type="match status" value="1"/>
</dbReference>
<dbReference type="Gene3D" id="3.40.50.720">
    <property type="entry name" value="NAD(P)-binding Rossmann-like Domain"/>
    <property type="match status" value="1"/>
</dbReference>
<feature type="domain" description="FAD dependent oxidoreductase" evidence="8">
    <location>
        <begin position="3"/>
        <end position="321"/>
    </location>
</feature>
<evidence type="ECO:0000256" key="7">
    <source>
        <dbReference type="SAM" id="SignalP"/>
    </source>
</evidence>
<dbReference type="SUPFAM" id="SSF51971">
    <property type="entry name" value="Nucleotide-binding domain"/>
    <property type="match status" value="1"/>
</dbReference>
<comment type="similarity">
    <text evidence="2">Belongs to the DAMOX/DASOX family.</text>
</comment>
<evidence type="ECO:0000256" key="5">
    <source>
        <dbReference type="ARBA" id="ARBA00023002"/>
    </source>
</evidence>
<keyword evidence="10" id="KW-1185">Reference proteome</keyword>
<dbReference type="Proteomes" id="UP000738349">
    <property type="component" value="Unassembled WGS sequence"/>
</dbReference>
<feature type="binding site" evidence="6">
    <location>
        <position position="174"/>
    </location>
    <ligand>
        <name>FAD</name>
        <dbReference type="ChEBI" id="CHEBI:57692"/>
    </ligand>
</feature>
<comment type="cofactor">
    <cofactor evidence="1 6">
        <name>FAD</name>
        <dbReference type="ChEBI" id="CHEBI:57692"/>
    </cofactor>
</comment>
<feature type="chain" id="PRO_5040229640" description="FAD dependent oxidoreductase domain-containing protein" evidence="7">
    <location>
        <begin position="22"/>
        <end position="334"/>
    </location>
</feature>
<feature type="signal peptide" evidence="7">
    <location>
        <begin position="1"/>
        <end position="21"/>
    </location>
</feature>
<dbReference type="GO" id="GO:0071949">
    <property type="term" value="F:FAD binding"/>
    <property type="evidence" value="ECO:0007669"/>
    <property type="project" value="InterPro"/>
</dbReference>
<feature type="binding site" evidence="6">
    <location>
        <position position="305"/>
    </location>
    <ligand>
        <name>D-dopa</name>
        <dbReference type="ChEBI" id="CHEBI:149689"/>
    </ligand>
</feature>
<dbReference type="SUPFAM" id="SSF54373">
    <property type="entry name" value="FAD-linked reductases, C-terminal domain"/>
    <property type="match status" value="1"/>
</dbReference>
<dbReference type="InterPro" id="IPR006076">
    <property type="entry name" value="FAD-dep_OxRdtase"/>
</dbReference>
<evidence type="ECO:0000313" key="9">
    <source>
        <dbReference type="EMBL" id="KAH7142163.1"/>
    </source>
</evidence>
<dbReference type="OrthoDB" id="2015447at2759"/>
<comment type="caution">
    <text evidence="9">The sequence shown here is derived from an EMBL/GenBank/DDBJ whole genome shotgun (WGS) entry which is preliminary data.</text>
</comment>
<dbReference type="PANTHER" id="PTHR11530">
    <property type="entry name" value="D-AMINO ACID OXIDASE"/>
    <property type="match status" value="1"/>
</dbReference>
<proteinExistence type="inferred from homology"/>
<feature type="binding site" evidence="6">
    <location>
        <position position="278"/>
    </location>
    <ligand>
        <name>D-dopa</name>
        <dbReference type="ChEBI" id="CHEBI:149689"/>
    </ligand>
</feature>
<accession>A0A9P9J1N9</accession>
<dbReference type="GO" id="GO:0019478">
    <property type="term" value="P:D-amino acid catabolic process"/>
    <property type="evidence" value="ECO:0007669"/>
    <property type="project" value="TreeGrafter"/>
</dbReference>
<dbReference type="Gene3D" id="3.30.9.10">
    <property type="entry name" value="D-Amino Acid Oxidase, subunit A, domain 2"/>
    <property type="match status" value="1"/>
</dbReference>
<keyword evidence="7" id="KW-0732">Signal</keyword>
<dbReference type="Pfam" id="PF01266">
    <property type="entry name" value="DAO"/>
    <property type="match status" value="1"/>
</dbReference>
<sequence>MARITIVGSGIIGLSIATLLARDHEVTIVARNLPGDDMSFEWASPWAGASFIAGGCDSAREKKMQLDAFAELWRWSIRYPESSIKRINLEDVFDDERDVWWKDYVPEFRYLSKNELPKGTKSGIAYTTLVMNPAILLPWMKRKLESQGVKFKRMSLVSLSDVRSLGHDVVINATGNGSKFLADIKDEAIEENRGQIMVVKHPYKKYFMRDDGENYTYVIPRLDGTVILGGVRQPNVHSPNVDLEVEKDILRRINASLPEIFSANPWDYEIIGYNVGLRTYRTSGIRVEKETKDGQKVVHAYGFNGGGYIYSFGAARAVVELVDEFLYPAPKANL</sequence>
<evidence type="ECO:0000256" key="1">
    <source>
        <dbReference type="ARBA" id="ARBA00001974"/>
    </source>
</evidence>
<dbReference type="GO" id="GO:0005737">
    <property type="term" value="C:cytoplasm"/>
    <property type="evidence" value="ECO:0007669"/>
    <property type="project" value="TreeGrafter"/>
</dbReference>
<evidence type="ECO:0000256" key="4">
    <source>
        <dbReference type="ARBA" id="ARBA00022827"/>
    </source>
</evidence>
<evidence type="ECO:0000256" key="3">
    <source>
        <dbReference type="ARBA" id="ARBA00022630"/>
    </source>
</evidence>
<keyword evidence="3" id="KW-0285">Flavoprotein</keyword>
<evidence type="ECO:0000256" key="2">
    <source>
        <dbReference type="ARBA" id="ARBA00006730"/>
    </source>
</evidence>
<evidence type="ECO:0000313" key="10">
    <source>
        <dbReference type="Proteomes" id="UP000738349"/>
    </source>
</evidence>
<protein>
    <recommendedName>
        <fullName evidence="8">FAD dependent oxidoreductase domain-containing protein</fullName>
    </recommendedName>
</protein>
<gene>
    <name evidence="9" type="ORF">EDB81DRAFT_723433</name>
</gene>
<evidence type="ECO:0000256" key="6">
    <source>
        <dbReference type="PIRSR" id="PIRSR000189-1"/>
    </source>
</evidence>
<evidence type="ECO:0000259" key="8">
    <source>
        <dbReference type="Pfam" id="PF01266"/>
    </source>
</evidence>